<organism evidence="2 3">
    <name type="scientific">Spiroplasma platyhelix PALS-1</name>
    <dbReference type="NCBI Taxonomy" id="1276218"/>
    <lineage>
        <taxon>Bacteria</taxon>
        <taxon>Bacillati</taxon>
        <taxon>Mycoplasmatota</taxon>
        <taxon>Mollicutes</taxon>
        <taxon>Entomoplasmatales</taxon>
        <taxon>Spiroplasmataceae</taxon>
        <taxon>Spiroplasma</taxon>
    </lineage>
</organism>
<sequence length="131" mass="15361">MIKVYVSPSCLSSKKVMQFFDKNNISYIKRNIIKEPLTESEIKVLLRFATNGINDIISSRAKLIKHHVFNIESLKLSQIYHLISTSPTVLKRPLILQENKERLQIGYNEDEIEIFLRNDSNNENNEQCEFF</sequence>
<dbReference type="PANTHER" id="PTHR30041">
    <property type="entry name" value="ARSENATE REDUCTASE"/>
    <property type="match status" value="1"/>
</dbReference>
<gene>
    <name evidence="2" type="ORF">HER12_00020</name>
</gene>
<dbReference type="NCBIfam" id="NF002459">
    <property type="entry name" value="PRK01655.1"/>
    <property type="match status" value="1"/>
</dbReference>
<dbReference type="InterPro" id="IPR006660">
    <property type="entry name" value="Arsenate_reductase-like"/>
</dbReference>
<evidence type="ECO:0000256" key="1">
    <source>
        <dbReference type="PROSITE-ProRule" id="PRU01282"/>
    </source>
</evidence>
<dbReference type="InterPro" id="IPR036249">
    <property type="entry name" value="Thioredoxin-like_sf"/>
</dbReference>
<name>A0A846TZD4_9MOLU</name>
<dbReference type="SUPFAM" id="SSF52833">
    <property type="entry name" value="Thioredoxin-like"/>
    <property type="match status" value="1"/>
</dbReference>
<evidence type="ECO:0000313" key="3">
    <source>
        <dbReference type="Proteomes" id="UP000584587"/>
    </source>
</evidence>
<dbReference type="NCBIfam" id="TIGR01617">
    <property type="entry name" value="arsC_related"/>
    <property type="match status" value="1"/>
</dbReference>
<dbReference type="InterPro" id="IPR006504">
    <property type="entry name" value="Tscrpt_reg_Spx/MgsR"/>
</dbReference>
<proteinExistence type="inferred from homology"/>
<reference evidence="2 3" key="1">
    <citation type="submission" date="2020-04" db="EMBL/GenBank/DDBJ databases">
        <title>Complete genome sequence of Spiroplasma platyhelix ATCC 51748, an insect isolate.</title>
        <authorList>
            <person name="Green E.A."/>
            <person name="Klassen J.L."/>
        </authorList>
    </citation>
    <scope>NUCLEOTIDE SEQUENCE [LARGE SCALE GENOMIC DNA]</scope>
    <source>
        <strain evidence="2 3">PALS-1</strain>
    </source>
</reference>
<dbReference type="AlphaFoldDB" id="A0A846TZD4"/>
<keyword evidence="3" id="KW-1185">Reference proteome</keyword>
<dbReference type="RefSeq" id="WP_168104624.1">
    <property type="nucleotide sequence ID" value="NZ_CP051215.1"/>
</dbReference>
<dbReference type="Gene3D" id="3.40.30.10">
    <property type="entry name" value="Glutaredoxin"/>
    <property type="match status" value="1"/>
</dbReference>
<dbReference type="CDD" id="cd03032">
    <property type="entry name" value="ArsC_Spx"/>
    <property type="match status" value="1"/>
</dbReference>
<comment type="caution">
    <text evidence="2">The sequence shown here is derived from an EMBL/GenBank/DDBJ whole genome shotgun (WGS) entry which is preliminary data.</text>
</comment>
<dbReference type="PROSITE" id="PS51353">
    <property type="entry name" value="ARSC"/>
    <property type="match status" value="1"/>
</dbReference>
<dbReference type="PANTHER" id="PTHR30041:SF7">
    <property type="entry name" value="GLOBAL TRANSCRIPTIONAL REGULATOR SPX"/>
    <property type="match status" value="1"/>
</dbReference>
<dbReference type="Proteomes" id="UP000584587">
    <property type="component" value="Unassembled WGS sequence"/>
</dbReference>
<dbReference type="Pfam" id="PF03960">
    <property type="entry name" value="ArsC"/>
    <property type="match status" value="1"/>
</dbReference>
<accession>A0A846TZD4</accession>
<dbReference type="EMBL" id="JAAVVK010000001">
    <property type="protein sequence ID" value="NKE38144.1"/>
    <property type="molecule type" value="Genomic_DNA"/>
</dbReference>
<protein>
    <submittedName>
        <fullName evidence="2">Transcriptional regulator Spx</fullName>
    </submittedName>
</protein>
<evidence type="ECO:0000313" key="2">
    <source>
        <dbReference type="EMBL" id="NKE38144.1"/>
    </source>
</evidence>
<comment type="similarity">
    <text evidence="1">Belongs to the ArsC family.</text>
</comment>